<gene>
    <name evidence="2" type="ORF">V6N12_024007</name>
</gene>
<accession>A0ABR2FZS6</accession>
<protein>
    <submittedName>
        <fullName evidence="2">Uncharacterized protein</fullName>
    </submittedName>
</protein>
<reference evidence="2 3" key="1">
    <citation type="journal article" date="2024" name="G3 (Bethesda)">
        <title>Genome assembly of Hibiscus sabdariffa L. provides insights into metabolisms of medicinal natural products.</title>
        <authorList>
            <person name="Kim T."/>
        </authorList>
    </citation>
    <scope>NUCLEOTIDE SEQUENCE [LARGE SCALE GENOMIC DNA]</scope>
    <source>
        <strain evidence="2">TK-2024</strain>
        <tissue evidence="2">Old leaves</tissue>
    </source>
</reference>
<proteinExistence type="predicted"/>
<keyword evidence="3" id="KW-1185">Reference proteome</keyword>
<sequence>MVKLTPDTKLQHGYWLRYLPPTTLVGSSRPQGRIHYNATNFPANPPTPTLGTKLAALGKESIMESVHSSYGASAANDANLTSELPDPLDDFLNEADFSAALDVLAPTPLMVVKPNGETIVEGSPVIRTNSIASESTISPTAPIQHGTKRRSPMVAASKAKKTRTTNPTSNVKAGMSSKNSPEVVDIQPRRGT</sequence>
<evidence type="ECO:0000256" key="1">
    <source>
        <dbReference type="SAM" id="MobiDB-lite"/>
    </source>
</evidence>
<organism evidence="2 3">
    <name type="scientific">Hibiscus sabdariffa</name>
    <name type="common">roselle</name>
    <dbReference type="NCBI Taxonomy" id="183260"/>
    <lineage>
        <taxon>Eukaryota</taxon>
        <taxon>Viridiplantae</taxon>
        <taxon>Streptophyta</taxon>
        <taxon>Embryophyta</taxon>
        <taxon>Tracheophyta</taxon>
        <taxon>Spermatophyta</taxon>
        <taxon>Magnoliopsida</taxon>
        <taxon>eudicotyledons</taxon>
        <taxon>Gunneridae</taxon>
        <taxon>Pentapetalae</taxon>
        <taxon>rosids</taxon>
        <taxon>malvids</taxon>
        <taxon>Malvales</taxon>
        <taxon>Malvaceae</taxon>
        <taxon>Malvoideae</taxon>
        <taxon>Hibiscus</taxon>
    </lineage>
</organism>
<dbReference type="Proteomes" id="UP001472677">
    <property type="component" value="Unassembled WGS sequence"/>
</dbReference>
<feature type="region of interest" description="Disordered" evidence="1">
    <location>
        <begin position="138"/>
        <end position="192"/>
    </location>
</feature>
<evidence type="ECO:0000313" key="2">
    <source>
        <dbReference type="EMBL" id="KAK8589613.1"/>
    </source>
</evidence>
<feature type="compositionally biased region" description="Polar residues" evidence="1">
    <location>
        <begin position="164"/>
        <end position="180"/>
    </location>
</feature>
<comment type="caution">
    <text evidence="2">The sequence shown here is derived from an EMBL/GenBank/DDBJ whole genome shotgun (WGS) entry which is preliminary data.</text>
</comment>
<dbReference type="EMBL" id="JBBPBM010000004">
    <property type="protein sequence ID" value="KAK8589613.1"/>
    <property type="molecule type" value="Genomic_DNA"/>
</dbReference>
<evidence type="ECO:0000313" key="3">
    <source>
        <dbReference type="Proteomes" id="UP001472677"/>
    </source>
</evidence>
<name>A0ABR2FZS6_9ROSI</name>